<evidence type="ECO:0000313" key="2">
    <source>
        <dbReference type="EMBL" id="KAG1530513.1"/>
    </source>
</evidence>
<evidence type="ECO:0000313" key="3">
    <source>
        <dbReference type="Proteomes" id="UP000740926"/>
    </source>
</evidence>
<comment type="caution">
    <text evidence="2">The sequence shown here is derived from an EMBL/GenBank/DDBJ whole genome shotgun (WGS) entry which is preliminary data.</text>
</comment>
<dbReference type="Proteomes" id="UP000740926">
    <property type="component" value="Unassembled WGS sequence"/>
</dbReference>
<feature type="compositionally biased region" description="Basic residues" evidence="1">
    <location>
        <begin position="23"/>
        <end position="33"/>
    </location>
</feature>
<proteinExistence type="predicted"/>
<dbReference type="AlphaFoldDB" id="A0A9P6XQN9"/>
<reference evidence="2 3" key="1">
    <citation type="journal article" date="2020" name="Microb. Genom.">
        <title>Genetic diversity of clinical and environmental Mucorales isolates obtained from an investigation of mucormycosis cases among solid organ transplant recipients.</title>
        <authorList>
            <person name="Nguyen M.H."/>
            <person name="Kaul D."/>
            <person name="Muto C."/>
            <person name="Cheng S.J."/>
            <person name="Richter R.A."/>
            <person name="Bruno V.M."/>
            <person name="Liu G."/>
            <person name="Beyhan S."/>
            <person name="Sundermann A.J."/>
            <person name="Mounaud S."/>
            <person name="Pasculle A.W."/>
            <person name="Nierman W.C."/>
            <person name="Driscoll E."/>
            <person name="Cumbie R."/>
            <person name="Clancy C.J."/>
            <person name="Dupont C.L."/>
        </authorList>
    </citation>
    <scope>NUCLEOTIDE SEQUENCE [LARGE SCALE GENOMIC DNA]</scope>
    <source>
        <strain evidence="2 3">GL24</strain>
    </source>
</reference>
<protein>
    <submittedName>
        <fullName evidence="2">Uncharacterized protein</fullName>
    </submittedName>
</protein>
<feature type="region of interest" description="Disordered" evidence="1">
    <location>
        <begin position="23"/>
        <end position="105"/>
    </location>
</feature>
<dbReference type="EMBL" id="JAANIU010012337">
    <property type="protein sequence ID" value="KAG1530513.1"/>
    <property type="molecule type" value="Genomic_DNA"/>
</dbReference>
<keyword evidence="3" id="KW-1185">Reference proteome</keyword>
<gene>
    <name evidence="2" type="ORF">G6F50_017266</name>
</gene>
<evidence type="ECO:0000256" key="1">
    <source>
        <dbReference type="SAM" id="MobiDB-lite"/>
    </source>
</evidence>
<name>A0A9P6XQN9_9FUNG</name>
<organism evidence="2 3">
    <name type="scientific">Rhizopus delemar</name>
    <dbReference type="NCBI Taxonomy" id="936053"/>
    <lineage>
        <taxon>Eukaryota</taxon>
        <taxon>Fungi</taxon>
        <taxon>Fungi incertae sedis</taxon>
        <taxon>Mucoromycota</taxon>
        <taxon>Mucoromycotina</taxon>
        <taxon>Mucoromycetes</taxon>
        <taxon>Mucorales</taxon>
        <taxon>Mucorineae</taxon>
        <taxon>Rhizopodaceae</taxon>
        <taxon>Rhizopus</taxon>
    </lineage>
</organism>
<sequence length="105" mass="11401">MPEELRINAPVLWAGPHCHLPRTRRMGRARRQQGRGAVVLPGYPSAPAPDAGPPHVVEALGHRRPRTRRALGPGPRDAGGRRRPPHDAIHGPGRVHGTGRRRDAG</sequence>
<accession>A0A9P6XQN9</accession>